<evidence type="ECO:0000313" key="1">
    <source>
        <dbReference type="EMBL" id="CAF2998343.1"/>
    </source>
</evidence>
<protein>
    <submittedName>
        <fullName evidence="1">(salmon louse) hypothetical protein</fullName>
    </submittedName>
</protein>
<accession>A0A7R8HC20</accession>
<sequence>MTKPFMDVDISEILGQMNELSYVDPVDMEVINLQNTVQLKGRGVLEYSRILPSFNIRQHDVVNNDEVIDIKNEIALDDQAFGYEDDDDYGSRSAIPPGSIFASHGKRIKDGGPTKNQIKNQWVVEGDGKLRNEEDLAVIKEDQNFPNFPIRISPFPTPYTHSHSLSFNLACEAKKSTPLQQIILNNINNILNKLGRQVQSFRMIFSMFRMN</sequence>
<reference evidence="1" key="1">
    <citation type="submission" date="2021-02" db="EMBL/GenBank/DDBJ databases">
        <authorList>
            <person name="Bekaert M."/>
        </authorList>
    </citation>
    <scope>NUCLEOTIDE SEQUENCE</scope>
    <source>
        <strain evidence="1">IoA-00</strain>
    </source>
</reference>
<dbReference type="Proteomes" id="UP000675881">
    <property type="component" value="Chromosome 7"/>
</dbReference>
<proteinExistence type="predicted"/>
<evidence type="ECO:0000313" key="2">
    <source>
        <dbReference type="Proteomes" id="UP000675881"/>
    </source>
</evidence>
<keyword evidence="2" id="KW-1185">Reference proteome</keyword>
<dbReference type="AlphaFoldDB" id="A0A7R8HC20"/>
<dbReference type="EMBL" id="HG994586">
    <property type="protein sequence ID" value="CAF2998343.1"/>
    <property type="molecule type" value="Genomic_DNA"/>
</dbReference>
<gene>
    <name evidence="1" type="ORF">LSAA_12729</name>
</gene>
<name>A0A7R8HC20_LEPSM</name>
<organism evidence="1 2">
    <name type="scientific">Lepeophtheirus salmonis</name>
    <name type="common">Salmon louse</name>
    <name type="synonym">Caligus salmonis</name>
    <dbReference type="NCBI Taxonomy" id="72036"/>
    <lineage>
        <taxon>Eukaryota</taxon>
        <taxon>Metazoa</taxon>
        <taxon>Ecdysozoa</taxon>
        <taxon>Arthropoda</taxon>
        <taxon>Crustacea</taxon>
        <taxon>Multicrustacea</taxon>
        <taxon>Hexanauplia</taxon>
        <taxon>Copepoda</taxon>
        <taxon>Siphonostomatoida</taxon>
        <taxon>Caligidae</taxon>
        <taxon>Lepeophtheirus</taxon>
    </lineage>
</organism>